<dbReference type="GO" id="GO:0008720">
    <property type="term" value="F:D-lactate dehydrogenase (NAD+) activity"/>
    <property type="evidence" value="ECO:0007669"/>
    <property type="project" value="TreeGrafter"/>
</dbReference>
<dbReference type="GO" id="GO:0004458">
    <property type="term" value="F:D-lactate dehydrogenase (cytochrome) activity"/>
    <property type="evidence" value="ECO:0007669"/>
    <property type="project" value="TreeGrafter"/>
</dbReference>
<keyword evidence="2" id="KW-0285">Flavoprotein</keyword>
<dbReference type="InterPro" id="IPR017900">
    <property type="entry name" value="4Fe4S_Fe_S_CS"/>
</dbReference>
<feature type="domain" description="4Fe-4S ferredoxin-type" evidence="8">
    <location>
        <begin position="590"/>
        <end position="621"/>
    </location>
</feature>
<dbReference type="PANTHER" id="PTHR11748">
    <property type="entry name" value="D-LACTATE DEHYDROGENASE"/>
    <property type="match status" value="1"/>
</dbReference>
<dbReference type="Gene3D" id="1.10.45.10">
    <property type="entry name" value="Vanillyl-alcohol Oxidase, Chain A, domain 4"/>
    <property type="match status" value="1"/>
</dbReference>
<dbReference type="SUPFAM" id="SSF46548">
    <property type="entry name" value="alpha-helical ferredoxin"/>
    <property type="match status" value="1"/>
</dbReference>
<comment type="cofactor">
    <cofactor evidence="1">
        <name>FAD</name>
        <dbReference type="ChEBI" id="CHEBI:57692"/>
    </cofactor>
</comment>
<keyword evidence="5" id="KW-0560">Oxidoreductase</keyword>
<keyword evidence="7" id="KW-0411">Iron-sulfur</keyword>
<dbReference type="EMBL" id="BOMB01000003">
    <property type="protein sequence ID" value="GID09787.1"/>
    <property type="molecule type" value="Genomic_DNA"/>
</dbReference>
<dbReference type="InterPro" id="IPR006094">
    <property type="entry name" value="Oxid_FAD_bind_N"/>
</dbReference>
<evidence type="ECO:0000313" key="11">
    <source>
        <dbReference type="Proteomes" id="UP000612808"/>
    </source>
</evidence>
<feature type="domain" description="FAD-binding PCMH-type" evidence="9">
    <location>
        <begin position="36"/>
        <end position="254"/>
    </location>
</feature>
<dbReference type="InterPro" id="IPR016171">
    <property type="entry name" value="Vanillyl_alc_oxidase_C-sub2"/>
</dbReference>
<reference evidence="10" key="1">
    <citation type="submission" date="2021-01" db="EMBL/GenBank/DDBJ databases">
        <title>Whole genome shotgun sequence of Actinocatenispora rupis NBRC 107355.</title>
        <authorList>
            <person name="Komaki H."/>
            <person name="Tamura T."/>
        </authorList>
    </citation>
    <scope>NUCLEOTIDE SEQUENCE</scope>
    <source>
        <strain evidence="10">NBRC 107355</strain>
    </source>
</reference>
<evidence type="ECO:0000256" key="4">
    <source>
        <dbReference type="ARBA" id="ARBA00022827"/>
    </source>
</evidence>
<dbReference type="Pfam" id="PF02754">
    <property type="entry name" value="CCG"/>
    <property type="match status" value="1"/>
</dbReference>
<comment type="caution">
    <text evidence="10">The sequence shown here is derived from an EMBL/GenBank/DDBJ whole genome shotgun (WGS) entry which is preliminary data.</text>
</comment>
<dbReference type="SUPFAM" id="SSF56176">
    <property type="entry name" value="FAD-binding/transporter-associated domain-like"/>
    <property type="match status" value="1"/>
</dbReference>
<dbReference type="GO" id="GO:1903457">
    <property type="term" value="P:lactate catabolic process"/>
    <property type="evidence" value="ECO:0007669"/>
    <property type="project" value="TreeGrafter"/>
</dbReference>
<evidence type="ECO:0000256" key="3">
    <source>
        <dbReference type="ARBA" id="ARBA00022723"/>
    </source>
</evidence>
<evidence type="ECO:0000259" key="8">
    <source>
        <dbReference type="PROSITE" id="PS51379"/>
    </source>
</evidence>
<organism evidence="10 11">
    <name type="scientific">Actinocatenispora rupis</name>
    <dbReference type="NCBI Taxonomy" id="519421"/>
    <lineage>
        <taxon>Bacteria</taxon>
        <taxon>Bacillati</taxon>
        <taxon>Actinomycetota</taxon>
        <taxon>Actinomycetes</taxon>
        <taxon>Micromonosporales</taxon>
        <taxon>Micromonosporaceae</taxon>
        <taxon>Actinocatenispora</taxon>
    </lineage>
</organism>
<evidence type="ECO:0000256" key="2">
    <source>
        <dbReference type="ARBA" id="ARBA00022630"/>
    </source>
</evidence>
<dbReference type="Proteomes" id="UP000612808">
    <property type="component" value="Unassembled WGS sequence"/>
</dbReference>
<dbReference type="InterPro" id="IPR016169">
    <property type="entry name" value="FAD-bd_PCMH_sub2"/>
</dbReference>
<dbReference type="Gene3D" id="3.30.465.10">
    <property type="match status" value="1"/>
</dbReference>
<dbReference type="GO" id="GO:0071949">
    <property type="term" value="F:FAD binding"/>
    <property type="evidence" value="ECO:0007669"/>
    <property type="project" value="InterPro"/>
</dbReference>
<gene>
    <name evidence="10" type="ORF">Aru02nite_06760</name>
</gene>
<dbReference type="Gene3D" id="3.30.70.2740">
    <property type="match status" value="1"/>
</dbReference>
<dbReference type="Pfam" id="PF01565">
    <property type="entry name" value="FAD_binding_4"/>
    <property type="match status" value="1"/>
</dbReference>
<evidence type="ECO:0000256" key="1">
    <source>
        <dbReference type="ARBA" id="ARBA00001974"/>
    </source>
</evidence>
<proteinExistence type="predicted"/>
<dbReference type="GO" id="GO:0046872">
    <property type="term" value="F:metal ion binding"/>
    <property type="evidence" value="ECO:0007669"/>
    <property type="project" value="UniProtKB-KW"/>
</dbReference>
<sequence length="939" mass="99120">METVTGLVDGLRRAGVREVDTSTRRRAEYSSDASLYRVPPEAVVFPRDDDEVAATLAVCREQGVPLTSRGAGTSIAGNAVGPGVVLDFSRHLNQVLAVDPDARTARVRPGLVLDALQRELKQYGLRFGPEPSTHSRCTFGGMIGNNSCGSRALAYGKTSDNVVDLDVLAGTGERLTATRGADPASSPVLTSVHEAVRAHLATIRTELGTFDRQVSGYSLEHLLPENDFDVARALVGTEGGCAVLLGATVSLVESPAAALIVVLGYPDMAAAADAVPALLPYRPTSLEGMDHRIVDAVRGKRGDSAVPALPGGQGWLFLELGGASVAELLPTARQVIADAGAVDSEIVTDPGQQAALWKIREAGAALSQRSTENKPAYAGWEDAAVPPAKLGAYLREFDALMADRGLSGMPYGHFGDGCVHVRVDYPLTDGPSGVRVFRDFLTDAARLVASYGGSMSGEHGDGRARGELLPLMYSPAALAAFAAVKDAFDPDGVLNPGVIVRPAPLDADLRVAQAPPVRTGLGFTYPHDHGDLTTAVHRCTGVGVCRADNTGSGGVMCPSYVATRDEKDSTRGRSRVLQEAINGTLVSGLRSPEVRESLDLCLSCKGCSSDCPAGVDMATYKAEVLHQTYRRRVRPASHYTLGWLPRWARLAAHAPALANAALRAPGLSTVAKRFGGIDARRSLPSFARTTFRRWFERHRPQSTDGDPVLLWVDTFTDHFTPEVGVAAVRVLEDAGFTVRLPRRGLCCGLTWISTGQLDAAKRILGRSVGALAPAAADGVPIVGLEPSCTAVFRGDAPDLLGDKETSAVSGAFHTLAELLTRHRPQWTPPDLTGTTVVAQPHCHQHAVMGWETDRALLAAAGAEVTAAGGCCGLAGNFGVERGHYEVSVQVAESALFPAVRAAGEDATVLADGFSCRTQLDDLLDRRGVHLAELLAAKRS</sequence>
<dbReference type="InterPro" id="IPR016164">
    <property type="entry name" value="FAD-linked_Oxase-like_C"/>
</dbReference>
<dbReference type="Pfam" id="PF02913">
    <property type="entry name" value="FAD-oxidase_C"/>
    <property type="match status" value="1"/>
</dbReference>
<dbReference type="RefSeq" id="WP_203654777.1">
    <property type="nucleotide sequence ID" value="NZ_BAAAZM010000002.1"/>
</dbReference>
<evidence type="ECO:0000259" key="9">
    <source>
        <dbReference type="PROSITE" id="PS51387"/>
    </source>
</evidence>
<keyword evidence="11" id="KW-1185">Reference proteome</keyword>
<evidence type="ECO:0000313" key="10">
    <source>
        <dbReference type="EMBL" id="GID09787.1"/>
    </source>
</evidence>
<dbReference type="InterPro" id="IPR017896">
    <property type="entry name" value="4Fe4S_Fe-S-bd"/>
</dbReference>
<dbReference type="GO" id="GO:0051536">
    <property type="term" value="F:iron-sulfur cluster binding"/>
    <property type="evidence" value="ECO:0007669"/>
    <property type="project" value="UniProtKB-KW"/>
</dbReference>
<dbReference type="SUPFAM" id="SSF55103">
    <property type="entry name" value="FAD-linked oxidases, C-terminal domain"/>
    <property type="match status" value="1"/>
</dbReference>
<keyword evidence="6" id="KW-0408">Iron</keyword>
<accession>A0A8J3NAP8</accession>
<dbReference type="InterPro" id="IPR036318">
    <property type="entry name" value="FAD-bd_PCMH-like_sf"/>
</dbReference>
<keyword evidence="4" id="KW-0274">FAD</keyword>
<name>A0A8J3NAP8_9ACTN</name>
<dbReference type="InterPro" id="IPR016166">
    <property type="entry name" value="FAD-bd_PCMH"/>
</dbReference>
<dbReference type="AlphaFoldDB" id="A0A8J3NAP8"/>
<dbReference type="PROSITE" id="PS00198">
    <property type="entry name" value="4FE4S_FER_1"/>
    <property type="match status" value="1"/>
</dbReference>
<dbReference type="PROSITE" id="PS51379">
    <property type="entry name" value="4FE4S_FER_2"/>
    <property type="match status" value="1"/>
</dbReference>
<evidence type="ECO:0000256" key="5">
    <source>
        <dbReference type="ARBA" id="ARBA00023002"/>
    </source>
</evidence>
<protein>
    <submittedName>
        <fullName evidence="10">Lactate dehydrogenase</fullName>
    </submittedName>
</protein>
<evidence type="ECO:0000256" key="6">
    <source>
        <dbReference type="ARBA" id="ARBA00023004"/>
    </source>
</evidence>
<dbReference type="PROSITE" id="PS51387">
    <property type="entry name" value="FAD_PCMH"/>
    <property type="match status" value="1"/>
</dbReference>
<dbReference type="InterPro" id="IPR004113">
    <property type="entry name" value="FAD-bd_oxidored_4_C"/>
</dbReference>
<dbReference type="InterPro" id="IPR004017">
    <property type="entry name" value="Cys_rich_dom"/>
</dbReference>
<evidence type="ECO:0000256" key="7">
    <source>
        <dbReference type="ARBA" id="ARBA00023014"/>
    </source>
</evidence>
<dbReference type="PANTHER" id="PTHR11748:SF119">
    <property type="entry name" value="D-2-HYDROXYGLUTARATE DEHYDROGENASE"/>
    <property type="match status" value="1"/>
</dbReference>
<keyword evidence="3" id="KW-0479">Metal-binding</keyword>
<dbReference type="Pfam" id="PF13183">
    <property type="entry name" value="Fer4_8"/>
    <property type="match status" value="1"/>
</dbReference>